<gene>
    <name evidence="2" type="ORF">AVEN_41006_1</name>
</gene>
<feature type="domain" description="CRAL/TRIO N-terminal" evidence="1">
    <location>
        <begin position="50"/>
        <end position="75"/>
    </location>
</feature>
<sequence>MRRGCFHYASKKRDAPNVCPLQNLELVLANCTKFFEYPSCTGMQVPTCTDDDFLLMFLRSKKFNITKGFEQLKSYSFQRHFLMNYYGFLSADKIMPAFHHNICGVLPKRDHEGRAIIYLLP</sequence>
<keyword evidence="3" id="KW-1185">Reference proteome</keyword>
<dbReference type="AlphaFoldDB" id="A0A4Y2B3W0"/>
<evidence type="ECO:0000313" key="3">
    <source>
        <dbReference type="Proteomes" id="UP000499080"/>
    </source>
</evidence>
<dbReference type="InterPro" id="IPR036865">
    <property type="entry name" value="CRAL-TRIO_dom_sf"/>
</dbReference>
<dbReference type="InterPro" id="IPR011074">
    <property type="entry name" value="CRAL/TRIO_N_dom"/>
</dbReference>
<protein>
    <recommendedName>
        <fullName evidence="1">CRAL/TRIO N-terminal domain-containing protein</fullName>
    </recommendedName>
</protein>
<evidence type="ECO:0000313" key="2">
    <source>
        <dbReference type="EMBL" id="GBL86149.1"/>
    </source>
</evidence>
<evidence type="ECO:0000259" key="1">
    <source>
        <dbReference type="SMART" id="SM01100"/>
    </source>
</evidence>
<feature type="non-terminal residue" evidence="2">
    <location>
        <position position="121"/>
    </location>
</feature>
<dbReference type="Gene3D" id="3.40.525.10">
    <property type="entry name" value="CRAL-TRIO lipid binding domain"/>
    <property type="match status" value="1"/>
</dbReference>
<dbReference type="SUPFAM" id="SSF46938">
    <property type="entry name" value="CRAL/TRIO N-terminal domain"/>
    <property type="match status" value="1"/>
</dbReference>
<dbReference type="InterPro" id="IPR036273">
    <property type="entry name" value="CRAL/TRIO_N_dom_sf"/>
</dbReference>
<accession>A0A4Y2B3W0</accession>
<name>A0A4Y2B3W0_ARAVE</name>
<dbReference type="Proteomes" id="UP000499080">
    <property type="component" value="Unassembled WGS sequence"/>
</dbReference>
<dbReference type="EMBL" id="BGPR01082188">
    <property type="protein sequence ID" value="GBL86149.1"/>
    <property type="molecule type" value="Genomic_DNA"/>
</dbReference>
<proteinExistence type="predicted"/>
<dbReference type="SMART" id="SM01100">
    <property type="entry name" value="CRAL_TRIO_N"/>
    <property type="match status" value="1"/>
</dbReference>
<organism evidence="2 3">
    <name type="scientific">Araneus ventricosus</name>
    <name type="common">Orbweaver spider</name>
    <name type="synonym">Epeira ventricosa</name>
    <dbReference type="NCBI Taxonomy" id="182803"/>
    <lineage>
        <taxon>Eukaryota</taxon>
        <taxon>Metazoa</taxon>
        <taxon>Ecdysozoa</taxon>
        <taxon>Arthropoda</taxon>
        <taxon>Chelicerata</taxon>
        <taxon>Arachnida</taxon>
        <taxon>Araneae</taxon>
        <taxon>Araneomorphae</taxon>
        <taxon>Entelegynae</taxon>
        <taxon>Araneoidea</taxon>
        <taxon>Araneidae</taxon>
        <taxon>Araneus</taxon>
    </lineage>
</organism>
<dbReference type="OrthoDB" id="6416640at2759"/>
<dbReference type="PRINTS" id="PR00180">
    <property type="entry name" value="CRETINALDHBP"/>
</dbReference>
<reference evidence="2 3" key="1">
    <citation type="journal article" date="2019" name="Sci. Rep.">
        <title>Orb-weaving spider Araneus ventricosus genome elucidates the spidroin gene catalogue.</title>
        <authorList>
            <person name="Kono N."/>
            <person name="Nakamura H."/>
            <person name="Ohtoshi R."/>
            <person name="Moran D.A.P."/>
            <person name="Shinohara A."/>
            <person name="Yoshida Y."/>
            <person name="Fujiwara M."/>
            <person name="Mori M."/>
            <person name="Tomita M."/>
            <person name="Arakawa K."/>
        </authorList>
    </citation>
    <scope>NUCLEOTIDE SEQUENCE [LARGE SCALE GENOMIC DNA]</scope>
</reference>
<comment type="caution">
    <text evidence="2">The sequence shown here is derived from an EMBL/GenBank/DDBJ whole genome shotgun (WGS) entry which is preliminary data.</text>
</comment>